<evidence type="ECO:0000256" key="1">
    <source>
        <dbReference type="SAM" id="MobiDB-lite"/>
    </source>
</evidence>
<dbReference type="InterPro" id="IPR045676">
    <property type="entry name" value="DUF6194"/>
</dbReference>
<feature type="region of interest" description="Disordered" evidence="1">
    <location>
        <begin position="151"/>
        <end position="171"/>
    </location>
</feature>
<comment type="caution">
    <text evidence="3">The sequence shown here is derived from an EMBL/GenBank/DDBJ whole genome shotgun (WGS) entry which is preliminary data.</text>
</comment>
<gene>
    <name evidence="3" type="ORF">D5S18_13035</name>
</gene>
<dbReference type="AlphaFoldDB" id="A0A3A4KB34"/>
<keyword evidence="4" id="KW-1185">Reference proteome</keyword>
<dbReference type="RefSeq" id="WP_120040266.1">
    <property type="nucleotide sequence ID" value="NZ_QZFU01000016.1"/>
</dbReference>
<proteinExistence type="predicted"/>
<feature type="domain" description="DUF6194" evidence="2">
    <location>
        <begin position="1"/>
        <end position="147"/>
    </location>
</feature>
<dbReference type="OrthoDB" id="9783727at2"/>
<dbReference type="Proteomes" id="UP000266677">
    <property type="component" value="Unassembled WGS sequence"/>
</dbReference>
<evidence type="ECO:0000313" key="3">
    <source>
        <dbReference type="EMBL" id="RJO77090.1"/>
    </source>
</evidence>
<protein>
    <recommendedName>
        <fullName evidence="2">DUF6194 domain-containing protein</fullName>
    </recommendedName>
</protein>
<dbReference type="Pfam" id="PF19694">
    <property type="entry name" value="DUF6194"/>
    <property type="match status" value="1"/>
</dbReference>
<dbReference type="EMBL" id="QZFU01000016">
    <property type="protein sequence ID" value="RJO77090.1"/>
    <property type="molecule type" value="Genomic_DNA"/>
</dbReference>
<evidence type="ECO:0000259" key="2">
    <source>
        <dbReference type="Pfam" id="PF19694"/>
    </source>
</evidence>
<reference evidence="3 4" key="1">
    <citation type="submission" date="2018-09" db="EMBL/GenBank/DDBJ databases">
        <title>YIM PH21274 draft genome.</title>
        <authorList>
            <person name="Miao C."/>
        </authorList>
    </citation>
    <scope>NUCLEOTIDE SEQUENCE [LARGE SCALE GENOMIC DNA]</scope>
    <source>
        <strain evidence="3 4">YIM PH 21724</strain>
    </source>
</reference>
<name>A0A3A4KB34_9NOCA</name>
<accession>A0A3A4KB34</accession>
<evidence type="ECO:0000313" key="4">
    <source>
        <dbReference type="Proteomes" id="UP000266677"/>
    </source>
</evidence>
<sequence>MKADQVRTYIVERFPDLMVAENFGDIFFIYDPHGDLPPKRQMPFATIVVGDTYDSTSALATDGAFRLNIGLTKDTYLSLFGPVPTIRDENGVYATDYDYTVRDQLMPHPIYAGQHWACVVAPGVETFEALTPLLAEAYGFAARKDANWRARGRSGATGDNSGAVDGDPESR</sequence>
<organism evidence="3 4">
    <name type="scientific">Nocardia panacis</name>
    <dbReference type="NCBI Taxonomy" id="2340916"/>
    <lineage>
        <taxon>Bacteria</taxon>
        <taxon>Bacillati</taxon>
        <taxon>Actinomycetota</taxon>
        <taxon>Actinomycetes</taxon>
        <taxon>Mycobacteriales</taxon>
        <taxon>Nocardiaceae</taxon>
        <taxon>Nocardia</taxon>
    </lineage>
</organism>